<evidence type="ECO:0000313" key="1">
    <source>
        <dbReference type="EMBL" id="OMF48945.1"/>
    </source>
</evidence>
<gene>
    <name evidence="1" type="ORF">BK138_30730</name>
</gene>
<dbReference type="InterPro" id="IPR004027">
    <property type="entry name" value="SEC_C_motif"/>
</dbReference>
<proteinExistence type="predicted"/>
<dbReference type="AlphaFoldDB" id="A0A1R1EAU5"/>
<dbReference type="PANTHER" id="PTHR33747">
    <property type="entry name" value="UPF0225 PROTEIN SCO1677"/>
    <property type="match status" value="1"/>
</dbReference>
<dbReference type="Pfam" id="PF02810">
    <property type="entry name" value="SEC-C"/>
    <property type="match status" value="1"/>
</dbReference>
<keyword evidence="2" id="KW-1185">Reference proteome</keyword>
<dbReference type="EMBL" id="MRTP01000015">
    <property type="protein sequence ID" value="OMF48945.1"/>
    <property type="molecule type" value="Genomic_DNA"/>
</dbReference>
<evidence type="ECO:0008006" key="3">
    <source>
        <dbReference type="Google" id="ProtNLM"/>
    </source>
</evidence>
<dbReference type="SUPFAM" id="SSF103642">
    <property type="entry name" value="Sec-C motif"/>
    <property type="match status" value="1"/>
</dbReference>
<name>A0A1R1EAU5_9BACL</name>
<dbReference type="Proteomes" id="UP000187172">
    <property type="component" value="Unassembled WGS sequence"/>
</dbReference>
<protein>
    <recommendedName>
        <fullName evidence="3">Zinc chelation protein SecC</fullName>
    </recommendedName>
</protein>
<dbReference type="STRING" id="297318.BK138_30730"/>
<dbReference type="Gene3D" id="3.10.450.50">
    <property type="match status" value="1"/>
</dbReference>
<reference evidence="1 2" key="1">
    <citation type="submission" date="2016-11" db="EMBL/GenBank/DDBJ databases">
        <title>Paenibacillus species isolates.</title>
        <authorList>
            <person name="Beno S.M."/>
        </authorList>
    </citation>
    <scope>NUCLEOTIDE SEQUENCE [LARGE SCALE GENOMIC DNA]</scope>
    <source>
        <strain evidence="1 2">FSL R5-0378</strain>
    </source>
</reference>
<accession>A0A1R1EAU5</accession>
<dbReference type="PANTHER" id="PTHR33747:SF1">
    <property type="entry name" value="ADENYLATE CYCLASE-ASSOCIATED CAP C-TERMINAL DOMAIN-CONTAINING PROTEIN"/>
    <property type="match status" value="1"/>
</dbReference>
<sequence length="400" mass="45413">MLRMLNNEEEVYMLEDPTLQLEQTNIQHAIIGEPMTSLSEILLSLTKTRLSALASVHSITGRSKMKKEELAEALSDYVTNTEHLSSMLLQMDGAEWSLFETLLQESSVQDNTIPYGDYAFLLDRGLVFSFFSDGQLHLIMPEEIRDAIRKADLPALKQQHGQHQLAYQYIVAASHLYGAVKVDKLLEIYNAQNEQALSAEELLNEVNEAIGRGENLLLHSGYIVNSYLLHDLDEQKINDWIAKVEGKPYYVPEQEELLRYADETYFEMTPQLSALQQYVLRELCKDQETVEYLIDDLQLACAKGSSIQDLIYEFESRKINFKNPLQAQQTIQLLTEVYNHTRMWANNGHTLVELQAIADGVKPELVKLVNISAADTVPKVGRNEPCPCGSGLKYKKCHGK</sequence>
<evidence type="ECO:0000313" key="2">
    <source>
        <dbReference type="Proteomes" id="UP000187172"/>
    </source>
</evidence>
<comment type="caution">
    <text evidence="1">The sequence shown here is derived from an EMBL/GenBank/DDBJ whole genome shotgun (WGS) entry which is preliminary data.</text>
</comment>
<organism evidence="1 2">
    <name type="scientific">Paenibacillus rhizosphaerae</name>
    <dbReference type="NCBI Taxonomy" id="297318"/>
    <lineage>
        <taxon>Bacteria</taxon>
        <taxon>Bacillati</taxon>
        <taxon>Bacillota</taxon>
        <taxon>Bacilli</taxon>
        <taxon>Bacillales</taxon>
        <taxon>Paenibacillaceae</taxon>
        <taxon>Paenibacillus</taxon>
    </lineage>
</organism>